<protein>
    <submittedName>
        <fullName evidence="1">Putative ovule protein</fullName>
    </submittedName>
</protein>
<accession>A0A0V0I7S0</accession>
<name>A0A0V0I7S0_SOLCH</name>
<reference evidence="1" key="1">
    <citation type="submission" date="2015-12" db="EMBL/GenBank/DDBJ databases">
        <title>Gene expression during late stages of embryo sac development: a critical building block for successful pollen-pistil interactions.</title>
        <authorList>
            <person name="Liu Y."/>
            <person name="Joly V."/>
            <person name="Sabar M."/>
            <person name="Matton D.P."/>
        </authorList>
    </citation>
    <scope>NUCLEOTIDE SEQUENCE</scope>
</reference>
<dbReference type="AlphaFoldDB" id="A0A0V0I7S0"/>
<dbReference type="EMBL" id="GEDG01010560">
    <property type="protein sequence ID" value="JAP28016.1"/>
    <property type="molecule type" value="Transcribed_RNA"/>
</dbReference>
<evidence type="ECO:0000313" key="1">
    <source>
        <dbReference type="EMBL" id="JAP28016.1"/>
    </source>
</evidence>
<sequence length="72" mass="8323">MLLCSCEGSSIYRNPKPFLLRKWLPKYLSYLYFLLGKVKINHGELYSLPSIKGKSKYGKKIRASPNNSSLWP</sequence>
<organism evidence="1">
    <name type="scientific">Solanum chacoense</name>
    <name type="common">Chaco potato</name>
    <dbReference type="NCBI Taxonomy" id="4108"/>
    <lineage>
        <taxon>Eukaryota</taxon>
        <taxon>Viridiplantae</taxon>
        <taxon>Streptophyta</taxon>
        <taxon>Embryophyta</taxon>
        <taxon>Tracheophyta</taxon>
        <taxon>Spermatophyta</taxon>
        <taxon>Magnoliopsida</taxon>
        <taxon>eudicotyledons</taxon>
        <taxon>Gunneridae</taxon>
        <taxon>Pentapetalae</taxon>
        <taxon>asterids</taxon>
        <taxon>lamiids</taxon>
        <taxon>Solanales</taxon>
        <taxon>Solanaceae</taxon>
        <taxon>Solanoideae</taxon>
        <taxon>Solaneae</taxon>
        <taxon>Solanum</taxon>
    </lineage>
</organism>
<proteinExistence type="predicted"/>